<feature type="domain" description="SusD-like N-terminal" evidence="7">
    <location>
        <begin position="48"/>
        <end position="228"/>
    </location>
</feature>
<dbReference type="RefSeq" id="WP_058699374.1">
    <property type="nucleotide sequence ID" value="NZ_CP013690.1"/>
</dbReference>
<comment type="similarity">
    <text evidence="2">Belongs to the SusD family.</text>
</comment>
<organism evidence="8 9">
    <name type="scientific">Myroides odoratimimus</name>
    <dbReference type="NCBI Taxonomy" id="76832"/>
    <lineage>
        <taxon>Bacteria</taxon>
        <taxon>Pseudomonadati</taxon>
        <taxon>Bacteroidota</taxon>
        <taxon>Flavobacteriia</taxon>
        <taxon>Flavobacteriales</taxon>
        <taxon>Flavobacteriaceae</taxon>
        <taxon>Myroides</taxon>
    </lineage>
</organism>
<dbReference type="InterPro" id="IPR011990">
    <property type="entry name" value="TPR-like_helical_dom_sf"/>
</dbReference>
<evidence type="ECO:0000256" key="4">
    <source>
        <dbReference type="ARBA" id="ARBA00023136"/>
    </source>
</evidence>
<feature type="domain" description="RagB/SusD" evidence="6">
    <location>
        <begin position="317"/>
        <end position="459"/>
    </location>
</feature>
<proteinExistence type="inferred from homology"/>
<gene>
    <name evidence="8" type="ORF">AS202_10700</name>
</gene>
<dbReference type="InterPro" id="IPR012944">
    <property type="entry name" value="SusD_RagB_dom"/>
</dbReference>
<evidence type="ECO:0008006" key="10">
    <source>
        <dbReference type="Google" id="ProtNLM"/>
    </source>
</evidence>
<sequence length="459" mass="53482">MKNYIYKFYTLLLFTISLISCESIIDIDLPNDQINTEDVFKEYHTTKAALSNIYVSIRQKSLFTGNSGGMGNAMGLYTDDLVSYAQPNSASGIYEINNNTLLPSNSTISSLWRNTYETIYSINAFIEGLSASPYIDTKQKEELLSQAYLLRALLYQYLTQLFGDIPYITTTDYKQNTITRKNNYQQVLSLVESDLLKALSGLTYAYDNKERIYPNKSVAELLLAKNYLLQKDYTQAFNYATKVVDNPLYKIEDNIDRVFKKEAKSTLWQLSPNSPGEMTYEARNYYIATAPPTTQSLSESLINDFDSKDLRRQKWITTITKNNQTWYAPYKYKNIINNTDEYSIIFRIEEAHFVLIEALAYQDKIDDALAYLNKIRQRANLDPINQKIGKEDFIKMMIQESRKEFFTEHGHRFIDLKRNNMLYILQANKSNWEQKHTLFPYPESELEINKNLKPQNYGY</sequence>
<evidence type="ECO:0000256" key="2">
    <source>
        <dbReference type="ARBA" id="ARBA00006275"/>
    </source>
</evidence>
<dbReference type="Pfam" id="PF07980">
    <property type="entry name" value="SusD_RagB"/>
    <property type="match status" value="1"/>
</dbReference>
<evidence type="ECO:0000313" key="8">
    <source>
        <dbReference type="EMBL" id="ALU26590.1"/>
    </source>
</evidence>
<dbReference type="Proteomes" id="UP000069030">
    <property type="component" value="Chromosome"/>
</dbReference>
<keyword evidence="5" id="KW-0998">Cell outer membrane</keyword>
<evidence type="ECO:0000313" key="9">
    <source>
        <dbReference type="Proteomes" id="UP000069030"/>
    </source>
</evidence>
<dbReference type="AlphaFoldDB" id="A0AAI8C624"/>
<name>A0AAI8C624_9FLAO</name>
<dbReference type="PROSITE" id="PS51257">
    <property type="entry name" value="PROKAR_LIPOPROTEIN"/>
    <property type="match status" value="1"/>
</dbReference>
<evidence type="ECO:0000256" key="5">
    <source>
        <dbReference type="ARBA" id="ARBA00023237"/>
    </source>
</evidence>
<evidence type="ECO:0000256" key="1">
    <source>
        <dbReference type="ARBA" id="ARBA00004442"/>
    </source>
</evidence>
<evidence type="ECO:0000259" key="7">
    <source>
        <dbReference type="Pfam" id="PF14322"/>
    </source>
</evidence>
<keyword evidence="4" id="KW-0472">Membrane</keyword>
<evidence type="ECO:0000256" key="3">
    <source>
        <dbReference type="ARBA" id="ARBA00022729"/>
    </source>
</evidence>
<comment type="subcellular location">
    <subcellularLocation>
        <location evidence="1">Cell outer membrane</location>
    </subcellularLocation>
</comment>
<dbReference type="SUPFAM" id="SSF48452">
    <property type="entry name" value="TPR-like"/>
    <property type="match status" value="1"/>
</dbReference>
<keyword evidence="3" id="KW-0732">Signal</keyword>
<reference evidence="8 9" key="1">
    <citation type="journal article" date="2016" name="J. Zhejiang Univ. Sci. B">
        <title>Antibiotic resistance mechanisms of Myroides sp.</title>
        <authorList>
            <person name="Hu S."/>
            <person name="Yuan S."/>
            <person name="Qu H."/>
            <person name="Jiang T."/>
            <person name="Zhou Y."/>
            <person name="Wang M."/>
            <person name="Ming D."/>
        </authorList>
    </citation>
    <scope>NUCLEOTIDE SEQUENCE [LARGE SCALE GENOMIC DNA]</scope>
    <source>
        <strain evidence="8 9">PR63039</strain>
    </source>
</reference>
<dbReference type="Pfam" id="PF14322">
    <property type="entry name" value="SusD-like_3"/>
    <property type="match status" value="1"/>
</dbReference>
<dbReference type="InterPro" id="IPR033985">
    <property type="entry name" value="SusD-like_N"/>
</dbReference>
<dbReference type="GO" id="GO:0009279">
    <property type="term" value="C:cell outer membrane"/>
    <property type="evidence" value="ECO:0007669"/>
    <property type="project" value="UniProtKB-SubCell"/>
</dbReference>
<dbReference type="Gene3D" id="1.25.40.390">
    <property type="match status" value="1"/>
</dbReference>
<dbReference type="EMBL" id="CP013690">
    <property type="protein sequence ID" value="ALU26590.1"/>
    <property type="molecule type" value="Genomic_DNA"/>
</dbReference>
<evidence type="ECO:0000259" key="6">
    <source>
        <dbReference type="Pfam" id="PF07980"/>
    </source>
</evidence>
<accession>A0AAI8C624</accession>
<dbReference type="KEGG" id="mod:AS202_10700"/>
<protein>
    <recommendedName>
        <fullName evidence="10">RagB/SusD family nutrient uptake outer membrane protein</fullName>
    </recommendedName>
</protein>